<dbReference type="SUPFAM" id="SSF144232">
    <property type="entry name" value="HIT/MYND zinc finger-like"/>
    <property type="match status" value="1"/>
</dbReference>
<protein>
    <recommendedName>
        <fullName evidence="5">MYND-type domain-containing protein</fullName>
    </recommendedName>
</protein>
<dbReference type="AlphaFoldDB" id="A0A1Y1HNB4"/>
<evidence type="ECO:0000256" key="3">
    <source>
        <dbReference type="ARBA" id="ARBA00022833"/>
    </source>
</evidence>
<evidence type="ECO:0000313" key="6">
    <source>
        <dbReference type="EMBL" id="GAQ80124.1"/>
    </source>
</evidence>
<keyword evidence="1" id="KW-0479">Metal-binding</keyword>
<evidence type="ECO:0000256" key="1">
    <source>
        <dbReference type="ARBA" id="ARBA00022723"/>
    </source>
</evidence>
<organism evidence="6 7">
    <name type="scientific">Klebsormidium nitens</name>
    <name type="common">Green alga</name>
    <name type="synonym">Ulothrix nitens</name>
    <dbReference type="NCBI Taxonomy" id="105231"/>
    <lineage>
        <taxon>Eukaryota</taxon>
        <taxon>Viridiplantae</taxon>
        <taxon>Streptophyta</taxon>
        <taxon>Klebsormidiophyceae</taxon>
        <taxon>Klebsormidiales</taxon>
        <taxon>Klebsormidiaceae</taxon>
        <taxon>Klebsormidium</taxon>
    </lineage>
</organism>
<name>A0A1Y1HNB4_KLENI</name>
<dbReference type="InterPro" id="IPR002893">
    <property type="entry name" value="Znf_MYND"/>
</dbReference>
<reference evidence="6 7" key="1">
    <citation type="journal article" date="2014" name="Nat. Commun.">
        <title>Klebsormidium flaccidum genome reveals primary factors for plant terrestrial adaptation.</title>
        <authorList>
            <person name="Hori K."/>
            <person name="Maruyama F."/>
            <person name="Fujisawa T."/>
            <person name="Togashi T."/>
            <person name="Yamamoto N."/>
            <person name="Seo M."/>
            <person name="Sato S."/>
            <person name="Yamada T."/>
            <person name="Mori H."/>
            <person name="Tajima N."/>
            <person name="Moriyama T."/>
            <person name="Ikeuchi M."/>
            <person name="Watanabe M."/>
            <person name="Wada H."/>
            <person name="Kobayashi K."/>
            <person name="Saito M."/>
            <person name="Masuda T."/>
            <person name="Sasaki-Sekimoto Y."/>
            <person name="Mashiguchi K."/>
            <person name="Awai K."/>
            <person name="Shimojima M."/>
            <person name="Masuda S."/>
            <person name="Iwai M."/>
            <person name="Nobusawa T."/>
            <person name="Narise T."/>
            <person name="Kondo S."/>
            <person name="Saito H."/>
            <person name="Sato R."/>
            <person name="Murakawa M."/>
            <person name="Ihara Y."/>
            <person name="Oshima-Yamada Y."/>
            <person name="Ohtaka K."/>
            <person name="Satoh M."/>
            <person name="Sonobe K."/>
            <person name="Ishii M."/>
            <person name="Ohtani R."/>
            <person name="Kanamori-Sato M."/>
            <person name="Honoki R."/>
            <person name="Miyazaki D."/>
            <person name="Mochizuki H."/>
            <person name="Umetsu J."/>
            <person name="Higashi K."/>
            <person name="Shibata D."/>
            <person name="Kamiya Y."/>
            <person name="Sato N."/>
            <person name="Nakamura Y."/>
            <person name="Tabata S."/>
            <person name="Ida S."/>
            <person name="Kurokawa K."/>
            <person name="Ohta H."/>
        </authorList>
    </citation>
    <scope>NUCLEOTIDE SEQUENCE [LARGE SCALE GENOMIC DNA]</scope>
    <source>
        <strain evidence="6 7">NIES-2285</strain>
    </source>
</reference>
<keyword evidence="7" id="KW-1185">Reference proteome</keyword>
<sequence length="134" mass="15157">MRSPETDKETAKELRDKYLKLMKKAVFLHGKSLQKPSAKSWATGRIDTPLVCSWELCDVGPALNAGRPFSKCADCSLALYCCKEHQKLHWKTHKKHCKYDTKSVDRSGKMTVGRFLTENIGAYVNMIAVCSKCE</sequence>
<evidence type="ECO:0000313" key="7">
    <source>
        <dbReference type="Proteomes" id="UP000054558"/>
    </source>
</evidence>
<dbReference type="Pfam" id="PF01753">
    <property type="entry name" value="zf-MYND"/>
    <property type="match status" value="1"/>
</dbReference>
<accession>A0A1Y1HNB4</accession>
<evidence type="ECO:0000256" key="2">
    <source>
        <dbReference type="ARBA" id="ARBA00022771"/>
    </source>
</evidence>
<feature type="domain" description="MYND-type" evidence="5">
    <location>
        <begin position="57"/>
        <end position="97"/>
    </location>
</feature>
<dbReference type="Gene3D" id="6.10.140.2220">
    <property type="match status" value="1"/>
</dbReference>
<evidence type="ECO:0000256" key="4">
    <source>
        <dbReference type="PROSITE-ProRule" id="PRU00134"/>
    </source>
</evidence>
<proteinExistence type="predicted"/>
<keyword evidence="3" id="KW-0862">Zinc</keyword>
<dbReference type="OrthoDB" id="3174329at2759"/>
<keyword evidence="2 4" id="KW-0863">Zinc-finger</keyword>
<dbReference type="PROSITE" id="PS50865">
    <property type="entry name" value="ZF_MYND_2"/>
    <property type="match status" value="1"/>
</dbReference>
<evidence type="ECO:0000259" key="5">
    <source>
        <dbReference type="PROSITE" id="PS50865"/>
    </source>
</evidence>
<dbReference type="Proteomes" id="UP000054558">
    <property type="component" value="Unassembled WGS sequence"/>
</dbReference>
<dbReference type="GO" id="GO:0008270">
    <property type="term" value="F:zinc ion binding"/>
    <property type="evidence" value="ECO:0007669"/>
    <property type="project" value="UniProtKB-KW"/>
</dbReference>
<dbReference type="EMBL" id="DF236995">
    <property type="protein sequence ID" value="GAQ80124.1"/>
    <property type="molecule type" value="Genomic_DNA"/>
</dbReference>
<gene>
    <name evidence="6" type="ORF">KFL_000460350</name>
</gene>